<dbReference type="OrthoDB" id="191189at2"/>
<dbReference type="Gene3D" id="3.30.530.20">
    <property type="match status" value="1"/>
</dbReference>
<dbReference type="PANTHER" id="PTHR36166">
    <property type="entry name" value="CHROMOSOME 9, WHOLE GENOME SHOTGUN SEQUENCE"/>
    <property type="match status" value="1"/>
</dbReference>
<evidence type="ECO:0000313" key="1">
    <source>
        <dbReference type="EMBL" id="REC65171.1"/>
    </source>
</evidence>
<dbReference type="SUPFAM" id="SSF55961">
    <property type="entry name" value="Bet v1-like"/>
    <property type="match status" value="1"/>
</dbReference>
<reference evidence="1 2" key="1">
    <citation type="journal article" date="2007" name="Int. J. Syst. Evol. Microbiol.">
        <title>Chryseobacterium flavum sp. nov., isolated from polluted soil.</title>
        <authorList>
            <person name="Zhou Y."/>
            <person name="Dong J."/>
            <person name="Wang X."/>
            <person name="Huang X."/>
            <person name="Zhang K.Y."/>
            <person name="Zhang Y.Q."/>
            <person name="Guo Y.F."/>
            <person name="Lai R."/>
            <person name="Li W.J."/>
        </authorList>
    </citation>
    <scope>NUCLEOTIDE SEQUENCE [LARGE SCALE GENOMIC DNA]</scope>
    <source>
        <strain evidence="1 2">KCTC 12877</strain>
    </source>
</reference>
<sequence>MTKKIKTEIIIHSGPEKIWEILTDFHAYPTWNPFITDIRGNLEEGSQIQVRIEPNRGKSMIFKPVVLSKKENKELKWLGKLIFKGIFDGEHHFELIDHKNGTTRLIQSEEFSGFLVPFFNLKNTEAGFRAMNQKIKELAEKS</sequence>
<accession>A0A3D9CHE5</accession>
<dbReference type="CDD" id="cd07822">
    <property type="entry name" value="SRPBCC_4"/>
    <property type="match status" value="1"/>
</dbReference>
<organism evidence="1 2">
    <name type="scientific">Chryseobacterium flavum</name>
    <dbReference type="NCBI Taxonomy" id="415851"/>
    <lineage>
        <taxon>Bacteria</taxon>
        <taxon>Pseudomonadati</taxon>
        <taxon>Bacteroidota</taxon>
        <taxon>Flavobacteriia</taxon>
        <taxon>Flavobacteriales</taxon>
        <taxon>Weeksellaceae</taxon>
        <taxon>Chryseobacterium group</taxon>
        <taxon>Chryseobacterium</taxon>
    </lineage>
</organism>
<name>A0A3D9CHE5_9FLAO</name>
<keyword evidence="2" id="KW-1185">Reference proteome</keyword>
<dbReference type="Pfam" id="PF10604">
    <property type="entry name" value="Polyketide_cyc2"/>
    <property type="match status" value="1"/>
</dbReference>
<evidence type="ECO:0000313" key="2">
    <source>
        <dbReference type="Proteomes" id="UP000256769"/>
    </source>
</evidence>
<dbReference type="InterPro" id="IPR019587">
    <property type="entry name" value="Polyketide_cyclase/dehydratase"/>
</dbReference>
<comment type="caution">
    <text evidence="1">The sequence shown here is derived from an EMBL/GenBank/DDBJ whole genome shotgun (WGS) entry which is preliminary data.</text>
</comment>
<protein>
    <submittedName>
        <fullName evidence="1">SRPBCC domain-containing protein</fullName>
    </submittedName>
</protein>
<proteinExistence type="predicted"/>
<dbReference type="Proteomes" id="UP000256769">
    <property type="component" value="Unassembled WGS sequence"/>
</dbReference>
<dbReference type="InterPro" id="IPR023393">
    <property type="entry name" value="START-like_dom_sf"/>
</dbReference>
<dbReference type="RefSeq" id="WP_115963017.1">
    <property type="nucleotide sequence ID" value="NZ_CBCRVL010000015.1"/>
</dbReference>
<dbReference type="EMBL" id="QNUE01000017">
    <property type="protein sequence ID" value="REC65171.1"/>
    <property type="molecule type" value="Genomic_DNA"/>
</dbReference>
<gene>
    <name evidence="1" type="ORF">DRF59_17105</name>
</gene>
<dbReference type="AlphaFoldDB" id="A0A3D9CHE5"/>
<dbReference type="PANTHER" id="PTHR36166:SF1">
    <property type="entry name" value="SRPBCC DOMAIN-CONTAINING PROTEIN"/>
    <property type="match status" value="1"/>
</dbReference>